<keyword evidence="10" id="KW-1185">Reference proteome</keyword>
<feature type="transmembrane region" description="Helical" evidence="8">
    <location>
        <begin position="90"/>
        <end position="110"/>
    </location>
</feature>
<organism evidence="9 10">
    <name type="scientific">Vagococcus penaei</name>
    <dbReference type="NCBI Taxonomy" id="633807"/>
    <lineage>
        <taxon>Bacteria</taxon>
        <taxon>Bacillati</taxon>
        <taxon>Bacillota</taxon>
        <taxon>Bacilli</taxon>
        <taxon>Lactobacillales</taxon>
        <taxon>Enterococcaceae</taxon>
        <taxon>Vagococcus</taxon>
    </lineage>
</organism>
<keyword evidence="4" id="KW-1003">Cell membrane</keyword>
<comment type="similarity">
    <text evidence="2">Belongs to the PsiE family.</text>
</comment>
<reference evidence="9 10" key="1">
    <citation type="journal article" date="2010" name="Int. J. Syst. Evol. Microbiol.">
        <title>Vagococcus penaei sp. nov., isolated from spoilage microbiota of cooked shrimp (Penaeus vannamei).</title>
        <authorList>
            <person name="Jaffres E."/>
            <person name="Prevost H."/>
            <person name="Rossero A."/>
            <person name="Joffraud J.J."/>
            <person name="Dousset X."/>
        </authorList>
    </citation>
    <scope>NUCLEOTIDE SEQUENCE [LARGE SCALE GENOMIC DNA]</scope>
    <source>
        <strain evidence="9 10">CD276</strain>
    </source>
</reference>
<evidence type="ECO:0000256" key="2">
    <source>
        <dbReference type="ARBA" id="ARBA00005632"/>
    </source>
</evidence>
<feature type="transmembrane region" description="Helical" evidence="8">
    <location>
        <begin position="67"/>
        <end position="84"/>
    </location>
</feature>
<dbReference type="PANTHER" id="PTHR37819:SF1">
    <property type="entry name" value="PROTEIN PSIE"/>
    <property type="match status" value="1"/>
</dbReference>
<sequence length="127" mass="14504">MDVFLGLLALLIIVYMAYDLWVLGRIILLPAERGSIEVISEHILAFFMLFEFIIMIIKYIEDSHHIPTNYLILISMTAILRQLLVVHNNGVQTLLLTASILLLTGVLYLLKITQLKSEAKLKEKNSH</sequence>
<dbReference type="GO" id="GO:0005886">
    <property type="term" value="C:plasma membrane"/>
    <property type="evidence" value="ECO:0007669"/>
    <property type="project" value="UniProtKB-SubCell"/>
</dbReference>
<dbReference type="GO" id="GO:0016036">
    <property type="term" value="P:cellular response to phosphate starvation"/>
    <property type="evidence" value="ECO:0007669"/>
    <property type="project" value="InterPro"/>
</dbReference>
<dbReference type="Proteomes" id="UP000188246">
    <property type="component" value="Chromosome"/>
</dbReference>
<evidence type="ECO:0000256" key="4">
    <source>
        <dbReference type="ARBA" id="ARBA00022475"/>
    </source>
</evidence>
<dbReference type="InterPro" id="IPR009315">
    <property type="entry name" value="P_starv_induced_PsiE"/>
</dbReference>
<proteinExistence type="inferred from homology"/>
<evidence type="ECO:0000256" key="3">
    <source>
        <dbReference type="ARBA" id="ARBA00021903"/>
    </source>
</evidence>
<gene>
    <name evidence="9" type="ORF">BW732_11110</name>
</gene>
<evidence type="ECO:0000256" key="7">
    <source>
        <dbReference type="ARBA" id="ARBA00023136"/>
    </source>
</evidence>
<dbReference type="AlphaFoldDB" id="A0A1Q2D8V9"/>
<evidence type="ECO:0000256" key="6">
    <source>
        <dbReference type="ARBA" id="ARBA00022989"/>
    </source>
</evidence>
<comment type="subcellular location">
    <subcellularLocation>
        <location evidence="1">Cell inner membrane</location>
        <topology evidence="1">Multi-pass membrane protein</topology>
    </subcellularLocation>
</comment>
<evidence type="ECO:0000313" key="9">
    <source>
        <dbReference type="EMBL" id="AQP54839.1"/>
    </source>
</evidence>
<dbReference type="PANTHER" id="PTHR37819">
    <property type="entry name" value="PROTEIN PSIE"/>
    <property type="match status" value="1"/>
</dbReference>
<keyword evidence="7 8" id="KW-0472">Membrane</keyword>
<name>A0A1Q2D8V9_9ENTE</name>
<protein>
    <recommendedName>
        <fullName evidence="3">Protein PsiE</fullName>
    </recommendedName>
</protein>
<evidence type="ECO:0000313" key="10">
    <source>
        <dbReference type="Proteomes" id="UP000188246"/>
    </source>
</evidence>
<feature type="transmembrane region" description="Helical" evidence="8">
    <location>
        <begin position="43"/>
        <end position="60"/>
    </location>
</feature>
<dbReference type="EMBL" id="CP019609">
    <property type="protein sequence ID" value="AQP54839.1"/>
    <property type="molecule type" value="Genomic_DNA"/>
</dbReference>
<dbReference type="InterPro" id="IPR020948">
    <property type="entry name" value="P_starv_induced_PsiE-like"/>
</dbReference>
<evidence type="ECO:0000256" key="5">
    <source>
        <dbReference type="ARBA" id="ARBA00022692"/>
    </source>
</evidence>
<evidence type="ECO:0000256" key="1">
    <source>
        <dbReference type="ARBA" id="ARBA00004429"/>
    </source>
</evidence>
<keyword evidence="5 8" id="KW-0812">Transmembrane</keyword>
<keyword evidence="6 8" id="KW-1133">Transmembrane helix</keyword>
<dbReference type="Pfam" id="PF06146">
    <property type="entry name" value="PsiE"/>
    <property type="match status" value="1"/>
</dbReference>
<dbReference type="KEGG" id="vpi:BW732_11110"/>
<accession>A0A1Q2D8V9</accession>
<evidence type="ECO:0000256" key="8">
    <source>
        <dbReference type="SAM" id="Phobius"/>
    </source>
</evidence>